<accession>A0AAD1XD80</accession>
<keyword evidence="2" id="KW-1185">Reference proteome</keyword>
<name>A0AAD1XD80_EUPCR</name>
<dbReference type="Proteomes" id="UP001295684">
    <property type="component" value="Unassembled WGS sequence"/>
</dbReference>
<comment type="caution">
    <text evidence="1">The sequence shown here is derived from an EMBL/GenBank/DDBJ whole genome shotgun (WGS) entry which is preliminary data.</text>
</comment>
<organism evidence="1 2">
    <name type="scientific">Euplotes crassus</name>
    <dbReference type="NCBI Taxonomy" id="5936"/>
    <lineage>
        <taxon>Eukaryota</taxon>
        <taxon>Sar</taxon>
        <taxon>Alveolata</taxon>
        <taxon>Ciliophora</taxon>
        <taxon>Intramacronucleata</taxon>
        <taxon>Spirotrichea</taxon>
        <taxon>Hypotrichia</taxon>
        <taxon>Euplotida</taxon>
        <taxon>Euplotidae</taxon>
        <taxon>Moneuplotes</taxon>
    </lineage>
</organism>
<sequence>MIEFQNVISKGFLSKGVDEDKPIFCQLPKSQRMKLVPNKLLGIITKVSKEGRLDKRDTLLFNTYYNTLVGSREININKLFGKKFDRKKTASTSFTRARLRDKRVRWADQNKNKSKSNSFTESTGLKKLSRLIYGEQSNYRTYQRKINSPQHDKIPDLSETPLPKCVTHLQKRFGQEIKEEDGGRVVTRFQKVMITGRERKESIEPRDVKTSESPRMAYLSQRSSSHGYLGAKKMEINANYHLSRVGEPNLKGVFMNSQKPFRHPLIKVQKPSKEEIEKSKLRQVEHSNSQYDDRAALYKTEKKHQHLNDFRDFVFKKKLFIKRSNNFSVQQRERRRHIVLRKTMSSTSRDRKILEINDSDLIS</sequence>
<protein>
    <submittedName>
        <fullName evidence="1">Uncharacterized protein</fullName>
    </submittedName>
</protein>
<dbReference type="EMBL" id="CAMPGE010008655">
    <property type="protein sequence ID" value="CAI2367543.1"/>
    <property type="molecule type" value="Genomic_DNA"/>
</dbReference>
<dbReference type="AlphaFoldDB" id="A0AAD1XD80"/>
<proteinExistence type="predicted"/>
<evidence type="ECO:0000313" key="1">
    <source>
        <dbReference type="EMBL" id="CAI2367543.1"/>
    </source>
</evidence>
<evidence type="ECO:0000313" key="2">
    <source>
        <dbReference type="Proteomes" id="UP001295684"/>
    </source>
</evidence>
<gene>
    <name evidence="1" type="ORF">ECRASSUSDP1_LOCUS8830</name>
</gene>
<reference evidence="1" key="1">
    <citation type="submission" date="2023-07" db="EMBL/GenBank/DDBJ databases">
        <authorList>
            <consortium name="AG Swart"/>
            <person name="Singh M."/>
            <person name="Singh A."/>
            <person name="Seah K."/>
            <person name="Emmerich C."/>
        </authorList>
    </citation>
    <scope>NUCLEOTIDE SEQUENCE</scope>
    <source>
        <strain evidence="1">DP1</strain>
    </source>
</reference>